<organism evidence="2 3">
    <name type="scientific">Nephila pilipes</name>
    <name type="common">Giant wood spider</name>
    <name type="synonym">Nephila maculata</name>
    <dbReference type="NCBI Taxonomy" id="299642"/>
    <lineage>
        <taxon>Eukaryota</taxon>
        <taxon>Metazoa</taxon>
        <taxon>Ecdysozoa</taxon>
        <taxon>Arthropoda</taxon>
        <taxon>Chelicerata</taxon>
        <taxon>Arachnida</taxon>
        <taxon>Araneae</taxon>
        <taxon>Araneomorphae</taxon>
        <taxon>Entelegynae</taxon>
        <taxon>Araneoidea</taxon>
        <taxon>Nephilidae</taxon>
        <taxon>Nephila</taxon>
    </lineage>
</organism>
<proteinExistence type="predicted"/>
<comment type="caution">
    <text evidence="2">The sequence shown here is derived from an EMBL/GenBank/DDBJ whole genome shotgun (WGS) entry which is preliminary data.</text>
</comment>
<gene>
    <name evidence="2" type="ORF">NPIL_100561</name>
</gene>
<evidence type="ECO:0000256" key="1">
    <source>
        <dbReference type="SAM" id="MobiDB-lite"/>
    </source>
</evidence>
<sequence length="96" mass="10388">MFELTIGHRYPSPLERKGGASEKSAGAATTQLVSRRFGEEVAALSSASHGCGRPFCDDHGRALPLSKLLPSLNACDYWILSRSDRILIAEASITNR</sequence>
<name>A0A8X6N7P3_NEPPI</name>
<dbReference type="EMBL" id="BMAW01054910">
    <property type="protein sequence ID" value="GFS98499.1"/>
    <property type="molecule type" value="Genomic_DNA"/>
</dbReference>
<protein>
    <submittedName>
        <fullName evidence="2">Uncharacterized protein</fullName>
    </submittedName>
</protein>
<accession>A0A8X6N7P3</accession>
<evidence type="ECO:0000313" key="3">
    <source>
        <dbReference type="Proteomes" id="UP000887013"/>
    </source>
</evidence>
<keyword evidence="3" id="KW-1185">Reference proteome</keyword>
<dbReference type="Proteomes" id="UP000887013">
    <property type="component" value="Unassembled WGS sequence"/>
</dbReference>
<dbReference type="AlphaFoldDB" id="A0A8X6N7P3"/>
<evidence type="ECO:0000313" key="2">
    <source>
        <dbReference type="EMBL" id="GFS98499.1"/>
    </source>
</evidence>
<feature type="region of interest" description="Disordered" evidence="1">
    <location>
        <begin position="1"/>
        <end position="27"/>
    </location>
</feature>
<reference evidence="2" key="1">
    <citation type="submission" date="2020-08" db="EMBL/GenBank/DDBJ databases">
        <title>Multicomponent nature underlies the extraordinary mechanical properties of spider dragline silk.</title>
        <authorList>
            <person name="Kono N."/>
            <person name="Nakamura H."/>
            <person name="Mori M."/>
            <person name="Yoshida Y."/>
            <person name="Ohtoshi R."/>
            <person name="Malay A.D."/>
            <person name="Moran D.A.P."/>
            <person name="Tomita M."/>
            <person name="Numata K."/>
            <person name="Arakawa K."/>
        </authorList>
    </citation>
    <scope>NUCLEOTIDE SEQUENCE</scope>
</reference>